<comment type="pathway">
    <text evidence="2 11 12">Amino-acid biosynthesis; L-serine biosynthesis; L-serine from 3-phospho-D-glycerate: step 2/3.</text>
</comment>
<feature type="binding site" evidence="11">
    <location>
        <position position="156"/>
    </location>
    <ligand>
        <name>pyridoxal 5'-phosphate</name>
        <dbReference type="ChEBI" id="CHEBI:597326"/>
    </ligand>
</feature>
<evidence type="ECO:0000256" key="4">
    <source>
        <dbReference type="ARBA" id="ARBA00022576"/>
    </source>
</evidence>
<evidence type="ECO:0000256" key="2">
    <source>
        <dbReference type="ARBA" id="ARBA00005099"/>
    </source>
</evidence>
<evidence type="ECO:0000256" key="5">
    <source>
        <dbReference type="ARBA" id="ARBA00022605"/>
    </source>
</evidence>
<dbReference type="Pfam" id="PF00266">
    <property type="entry name" value="Aminotran_5"/>
    <property type="match status" value="1"/>
</dbReference>
<dbReference type="AlphaFoldDB" id="A0A410PYU2"/>
<comment type="similarity">
    <text evidence="3 11">Belongs to the class-V pyridoxal-phosphate-dependent aminotransferase family. SerC subfamily.</text>
</comment>
<feature type="binding site" evidence="11">
    <location>
        <position position="199"/>
    </location>
    <ligand>
        <name>pyridoxal 5'-phosphate</name>
        <dbReference type="ChEBI" id="CHEBI:597326"/>
    </ligand>
</feature>
<comment type="function">
    <text evidence="1 11">Catalyzes the reversible conversion of 3-phosphohydroxypyruvate to phosphoserine and of 3-hydroxy-2-oxo-4-phosphonooxybutanoate to phosphohydroxythreonine.</text>
</comment>
<dbReference type="GO" id="GO:0004648">
    <property type="term" value="F:O-phospho-L-serine:2-oxoglutarate aminotransferase activity"/>
    <property type="evidence" value="ECO:0007669"/>
    <property type="project" value="UniProtKB-UniRule"/>
</dbReference>
<evidence type="ECO:0000256" key="9">
    <source>
        <dbReference type="ARBA" id="ARBA00047630"/>
    </source>
</evidence>
<dbReference type="GO" id="GO:0005737">
    <property type="term" value="C:cytoplasm"/>
    <property type="evidence" value="ECO:0007669"/>
    <property type="project" value="UniProtKB-SubCell"/>
</dbReference>
<proteinExistence type="inferred from homology"/>
<dbReference type="PANTHER" id="PTHR43247">
    <property type="entry name" value="PHOSPHOSERINE AMINOTRANSFERASE"/>
    <property type="match status" value="1"/>
</dbReference>
<dbReference type="PIRSF" id="PIRSF000525">
    <property type="entry name" value="SerC"/>
    <property type="match status" value="1"/>
</dbReference>
<name>A0A410PYU2_9FIRM</name>
<feature type="domain" description="Aminotransferase class V" evidence="13">
    <location>
        <begin position="8"/>
        <end position="352"/>
    </location>
</feature>
<dbReference type="GO" id="GO:0030170">
    <property type="term" value="F:pyridoxal phosphate binding"/>
    <property type="evidence" value="ECO:0007669"/>
    <property type="project" value="UniProtKB-UniRule"/>
</dbReference>
<reference evidence="14 15" key="1">
    <citation type="submission" date="2019-01" db="EMBL/GenBank/DDBJ databases">
        <title>Draft genomes of a novel of Aminipila strains.</title>
        <authorList>
            <person name="Ma S."/>
        </authorList>
    </citation>
    <scope>NUCLEOTIDE SEQUENCE [LARGE SCALE GENOMIC DNA]</scope>
    <source>
        <strain evidence="15">JN-39</strain>
    </source>
</reference>
<accession>A0A410PYU2</accession>
<evidence type="ECO:0000256" key="1">
    <source>
        <dbReference type="ARBA" id="ARBA00003483"/>
    </source>
</evidence>
<dbReference type="FunFam" id="3.90.1150.10:FF:000006">
    <property type="entry name" value="Phosphoserine aminotransferase"/>
    <property type="match status" value="1"/>
</dbReference>
<dbReference type="UniPathway" id="UPA00135">
    <property type="reaction ID" value="UER00197"/>
</dbReference>
<feature type="binding site" evidence="11">
    <location>
        <position position="106"/>
    </location>
    <ligand>
        <name>pyridoxal 5'-phosphate</name>
        <dbReference type="ChEBI" id="CHEBI:597326"/>
    </ligand>
</feature>
<gene>
    <name evidence="11 14" type="primary">serC</name>
    <name evidence="14" type="ORF">EQM06_01370</name>
</gene>
<evidence type="ECO:0000256" key="3">
    <source>
        <dbReference type="ARBA" id="ARBA00006904"/>
    </source>
</evidence>
<evidence type="ECO:0000256" key="7">
    <source>
        <dbReference type="ARBA" id="ARBA00022898"/>
    </source>
</evidence>
<dbReference type="HAMAP" id="MF_00160">
    <property type="entry name" value="SerC_aminotrans_5"/>
    <property type="match status" value="1"/>
</dbReference>
<evidence type="ECO:0000256" key="6">
    <source>
        <dbReference type="ARBA" id="ARBA00022679"/>
    </source>
</evidence>
<comment type="subunit">
    <text evidence="11">Homodimer.</text>
</comment>
<dbReference type="InterPro" id="IPR015424">
    <property type="entry name" value="PyrdxlP-dep_Trfase"/>
</dbReference>
<keyword evidence="7 11" id="KW-0663">Pyridoxal phosphate</keyword>
<dbReference type="EMBL" id="CP035281">
    <property type="protein sequence ID" value="QAT44045.1"/>
    <property type="molecule type" value="Genomic_DNA"/>
</dbReference>
<keyword evidence="11" id="KW-0963">Cytoplasm</keyword>
<dbReference type="InterPro" id="IPR022278">
    <property type="entry name" value="Pser_aminoTfrase"/>
</dbReference>
<comment type="cofactor">
    <cofactor evidence="11">
        <name>pyridoxal 5'-phosphate</name>
        <dbReference type="ChEBI" id="CHEBI:597326"/>
    </cofactor>
    <text evidence="11">Binds 1 pyridoxal phosphate per subunit.</text>
</comment>
<evidence type="ECO:0000256" key="12">
    <source>
        <dbReference type="RuleBase" id="RU004505"/>
    </source>
</evidence>
<evidence type="ECO:0000313" key="15">
    <source>
        <dbReference type="Proteomes" id="UP000287601"/>
    </source>
</evidence>
<keyword evidence="6 11" id="KW-0808">Transferase</keyword>
<dbReference type="SUPFAM" id="SSF53383">
    <property type="entry name" value="PLP-dependent transferases"/>
    <property type="match status" value="1"/>
</dbReference>
<evidence type="ECO:0000256" key="10">
    <source>
        <dbReference type="ARBA" id="ARBA00049007"/>
    </source>
</evidence>
<keyword evidence="4 11" id="KW-0032">Aminotransferase</keyword>
<dbReference type="Proteomes" id="UP000287601">
    <property type="component" value="Chromosome"/>
</dbReference>
<comment type="subcellular location">
    <subcellularLocation>
        <location evidence="11">Cytoplasm</location>
    </subcellularLocation>
</comment>
<dbReference type="FunFam" id="3.40.640.10:FF:000010">
    <property type="entry name" value="Phosphoserine aminotransferase"/>
    <property type="match status" value="1"/>
</dbReference>
<organism evidence="14 15">
    <name type="scientific">Aminipila luticellarii</name>
    <dbReference type="NCBI Taxonomy" id="2507160"/>
    <lineage>
        <taxon>Bacteria</taxon>
        <taxon>Bacillati</taxon>
        <taxon>Bacillota</taxon>
        <taxon>Clostridia</taxon>
        <taxon>Peptostreptococcales</taxon>
        <taxon>Anaerovoracaceae</taxon>
        <taxon>Aminipila</taxon>
    </lineage>
</organism>
<comment type="catalytic activity">
    <reaction evidence="10 11 12">
        <text>O-phospho-L-serine + 2-oxoglutarate = 3-phosphooxypyruvate + L-glutamate</text>
        <dbReference type="Rhea" id="RHEA:14329"/>
        <dbReference type="ChEBI" id="CHEBI:16810"/>
        <dbReference type="ChEBI" id="CHEBI:18110"/>
        <dbReference type="ChEBI" id="CHEBI:29985"/>
        <dbReference type="ChEBI" id="CHEBI:57524"/>
        <dbReference type="EC" id="2.6.1.52"/>
    </reaction>
</comment>
<feature type="binding site" evidence="11">
    <location>
        <position position="176"/>
    </location>
    <ligand>
        <name>pyridoxal 5'-phosphate</name>
        <dbReference type="ChEBI" id="CHEBI:597326"/>
    </ligand>
</feature>
<feature type="binding site" evidence="11">
    <location>
        <begin position="80"/>
        <end position="81"/>
    </location>
    <ligand>
        <name>pyridoxal 5'-phosphate</name>
        <dbReference type="ChEBI" id="CHEBI:597326"/>
    </ligand>
</feature>
<dbReference type="NCBIfam" id="TIGR01364">
    <property type="entry name" value="serC_1"/>
    <property type="match status" value="1"/>
</dbReference>
<dbReference type="KEGG" id="amij:EQM06_01370"/>
<dbReference type="PANTHER" id="PTHR43247:SF1">
    <property type="entry name" value="PHOSPHOSERINE AMINOTRANSFERASE"/>
    <property type="match status" value="1"/>
</dbReference>
<evidence type="ECO:0000256" key="11">
    <source>
        <dbReference type="HAMAP-Rule" id="MF_00160"/>
    </source>
</evidence>
<protein>
    <recommendedName>
        <fullName evidence="11">Phosphoserine aminotransferase</fullName>
        <ecNumber evidence="11">2.6.1.52</ecNumber>
    </recommendedName>
    <alternativeName>
        <fullName evidence="11">Phosphohydroxythreonine aminotransferase</fullName>
        <shortName evidence="11">PSAT</shortName>
    </alternativeName>
</protein>
<evidence type="ECO:0000313" key="14">
    <source>
        <dbReference type="EMBL" id="QAT44045.1"/>
    </source>
</evidence>
<dbReference type="InterPro" id="IPR015421">
    <property type="entry name" value="PyrdxlP-dep_Trfase_major"/>
</dbReference>
<feature type="binding site" evidence="11">
    <location>
        <begin position="241"/>
        <end position="242"/>
    </location>
    <ligand>
        <name>pyridoxal 5'-phosphate</name>
        <dbReference type="ChEBI" id="CHEBI:597326"/>
    </ligand>
</feature>
<dbReference type="GO" id="GO:0006564">
    <property type="term" value="P:L-serine biosynthetic process"/>
    <property type="evidence" value="ECO:0007669"/>
    <property type="project" value="UniProtKB-UniRule"/>
</dbReference>
<dbReference type="PROSITE" id="PS00595">
    <property type="entry name" value="AA_TRANSFER_CLASS_5"/>
    <property type="match status" value="1"/>
</dbReference>
<comment type="caution">
    <text evidence="11">Lacks conserved residue(s) required for the propagation of feature annotation.</text>
</comment>
<dbReference type="InterPro" id="IPR020578">
    <property type="entry name" value="Aminotrans_V_PyrdxlP_BS"/>
</dbReference>
<dbReference type="InterPro" id="IPR000192">
    <property type="entry name" value="Aminotrans_V_dom"/>
</dbReference>
<sequence length="365" mass="40397">MNKNNGRVYNFSAGPSMLPLEVMENVAAQLTNYMGCGQSVMEMSHRSKEFQAIIDEAEANLRTLMKIPENYKVLFLQGGGTLQFSMVAMNLLRKSKKADYIVTGTWAKKAAAEAKKFGDIKIVASSEDTTFSYIPKVKKEDFRADADYVHITFNNTIYGTHYGYIPDTGDIPLVADMSSCILSEEIDVTKFGLIYAGAQKNIAPAGVTLVIIREDLIGFAPAETPTYLDYKVHAENGSMYNTPPCFTIYVAGEVFKHILKNGGIPPLHQLDVEKAGKLYKYIDESKMYKCPVQADSRSLMNVVFVTGDGELDKKFIAEAKEKGLVNLGGHRSIGGMRASIYNAMPMEGVDTLIAFMKKFEEENAK</sequence>
<feature type="binding site" evidence="11">
    <location>
        <position position="46"/>
    </location>
    <ligand>
        <name>L-glutamate</name>
        <dbReference type="ChEBI" id="CHEBI:29985"/>
    </ligand>
</feature>
<feature type="modified residue" description="N6-(pyridoxal phosphate)lysine" evidence="11">
    <location>
        <position position="200"/>
    </location>
</feature>
<dbReference type="OrthoDB" id="9809412at2"/>
<dbReference type="NCBIfam" id="NF003764">
    <property type="entry name" value="PRK05355.1"/>
    <property type="match status" value="1"/>
</dbReference>
<dbReference type="Gene3D" id="3.90.1150.10">
    <property type="entry name" value="Aspartate Aminotransferase, domain 1"/>
    <property type="match status" value="1"/>
</dbReference>
<comment type="catalytic activity">
    <reaction evidence="9 11">
        <text>4-(phosphooxy)-L-threonine + 2-oxoglutarate = (R)-3-hydroxy-2-oxo-4-phosphooxybutanoate + L-glutamate</text>
        <dbReference type="Rhea" id="RHEA:16573"/>
        <dbReference type="ChEBI" id="CHEBI:16810"/>
        <dbReference type="ChEBI" id="CHEBI:29985"/>
        <dbReference type="ChEBI" id="CHEBI:58452"/>
        <dbReference type="ChEBI" id="CHEBI:58538"/>
        <dbReference type="EC" id="2.6.1.52"/>
    </reaction>
</comment>
<evidence type="ECO:0000256" key="8">
    <source>
        <dbReference type="ARBA" id="ARBA00023299"/>
    </source>
</evidence>
<dbReference type="RefSeq" id="WP_128746752.1">
    <property type="nucleotide sequence ID" value="NZ_CP035281.1"/>
</dbReference>
<keyword evidence="15" id="KW-1185">Reference proteome</keyword>
<dbReference type="EC" id="2.6.1.52" evidence="11"/>
<dbReference type="Gene3D" id="3.40.640.10">
    <property type="entry name" value="Type I PLP-dependent aspartate aminotransferase-like (Major domain)"/>
    <property type="match status" value="1"/>
</dbReference>
<evidence type="ECO:0000259" key="13">
    <source>
        <dbReference type="Pfam" id="PF00266"/>
    </source>
</evidence>
<keyword evidence="5 11" id="KW-0028">Amino-acid biosynthesis</keyword>
<keyword evidence="8 11" id="KW-0718">Serine biosynthesis</keyword>
<dbReference type="InterPro" id="IPR015422">
    <property type="entry name" value="PyrdxlP-dep_Trfase_small"/>
</dbReference>